<keyword evidence="1" id="KW-0472">Membrane</keyword>
<evidence type="ECO:0000256" key="1">
    <source>
        <dbReference type="SAM" id="Phobius"/>
    </source>
</evidence>
<dbReference type="EMBL" id="NWTM01000001">
    <property type="protein sequence ID" value="RYC44847.1"/>
    <property type="molecule type" value="Genomic_DNA"/>
</dbReference>
<comment type="caution">
    <text evidence="2">The sequence shown here is derived from an EMBL/GenBank/DDBJ whole genome shotgun (WGS) entry which is preliminary data.</text>
</comment>
<gene>
    <name evidence="2" type="ORF">CLR69_07520</name>
</gene>
<feature type="transmembrane region" description="Helical" evidence="1">
    <location>
        <begin position="105"/>
        <end position="124"/>
    </location>
</feature>
<evidence type="ECO:0000313" key="3">
    <source>
        <dbReference type="Proteomes" id="UP001138460"/>
    </source>
</evidence>
<evidence type="ECO:0000313" key="2">
    <source>
        <dbReference type="EMBL" id="RYC44847.1"/>
    </source>
</evidence>
<reference evidence="2 3" key="1">
    <citation type="journal article" date="2018" name="Syst. Appl. Microbiol.">
        <title>Pectobacterium zantedeschiae sp. nov. a new species of a soft rot pathogen isolated from Calla lily (Zantedeschia spp.).</title>
        <authorList>
            <person name="Waleron M."/>
            <person name="Misztak A."/>
            <person name="Waleron M."/>
            <person name="Franczuk M."/>
            <person name="Jonca J."/>
            <person name="Wielgomas B."/>
            <person name="Mikicinski A."/>
            <person name="Popovic T."/>
            <person name="Waleron K."/>
        </authorList>
    </citation>
    <scope>NUCLEOTIDE SEQUENCE [LARGE SCALE GENOMIC DNA]</scope>
    <source>
        <strain evidence="2 3">9M</strain>
    </source>
</reference>
<organism evidence="2 3">
    <name type="scientific">Pectobacterium zantedeschiae</name>
    <dbReference type="NCBI Taxonomy" id="2034769"/>
    <lineage>
        <taxon>Bacteria</taxon>
        <taxon>Pseudomonadati</taxon>
        <taxon>Pseudomonadota</taxon>
        <taxon>Gammaproteobacteria</taxon>
        <taxon>Enterobacterales</taxon>
        <taxon>Pectobacteriaceae</taxon>
        <taxon>Pectobacterium</taxon>
    </lineage>
</organism>
<sequence>MKNKIISIITVTIVLMASLILLFLLLLILTYISVFYKKYIYYVFFIIPFIFGYYNYKYLYPIHGKKMKHANDFFIYAGATFAACSLIMNTTNNPMDFFNSTMKNLIGYLITTALATSTVIKLLITYDEYKNS</sequence>
<accession>A0A9X8P5T7</accession>
<name>A0A9X8P5T7_9GAMM</name>
<feature type="transmembrane region" description="Helical" evidence="1">
    <location>
        <begin position="72"/>
        <end position="90"/>
    </location>
</feature>
<feature type="transmembrane region" description="Helical" evidence="1">
    <location>
        <begin position="7"/>
        <end position="33"/>
    </location>
</feature>
<feature type="transmembrane region" description="Helical" evidence="1">
    <location>
        <begin position="39"/>
        <end position="60"/>
    </location>
</feature>
<keyword evidence="3" id="KW-1185">Reference proteome</keyword>
<keyword evidence="1" id="KW-1133">Transmembrane helix</keyword>
<protein>
    <submittedName>
        <fullName evidence="2">Uncharacterized protein</fullName>
    </submittedName>
</protein>
<keyword evidence="1" id="KW-0812">Transmembrane</keyword>
<dbReference type="Proteomes" id="UP001138460">
    <property type="component" value="Unassembled WGS sequence"/>
</dbReference>
<dbReference type="AlphaFoldDB" id="A0A9X8P5T7"/>
<proteinExistence type="predicted"/>